<dbReference type="InterPro" id="IPR024983">
    <property type="entry name" value="CHAT_dom"/>
</dbReference>
<reference evidence="3 4" key="1">
    <citation type="submission" date="2017-10" db="EMBL/GenBank/DDBJ databases">
        <title>Novel microbial diversity and functional potential in the marine mammal oral microbiome.</title>
        <authorList>
            <person name="Dudek N.K."/>
            <person name="Sun C.L."/>
            <person name="Burstein D."/>
            <person name="Kantor R.S."/>
            <person name="Aliaga Goltsman D.S."/>
            <person name="Bik E.M."/>
            <person name="Thomas B.C."/>
            <person name="Banfield J.F."/>
            <person name="Relman D.A."/>
        </authorList>
    </citation>
    <scope>NUCLEOTIDE SEQUENCE [LARGE SCALE GENOMIC DNA]</scope>
    <source>
        <strain evidence="3">DOLZORAL124_49_17</strain>
    </source>
</reference>
<dbReference type="Pfam" id="PF19961">
    <property type="entry name" value="EAD8"/>
    <property type="match status" value="1"/>
</dbReference>
<name>A0A2G6E9L4_9BACT</name>
<dbReference type="InterPro" id="IPR045437">
    <property type="entry name" value="EAD8"/>
</dbReference>
<evidence type="ECO:0000313" key="3">
    <source>
        <dbReference type="EMBL" id="PID58769.1"/>
    </source>
</evidence>
<feature type="domain" description="CHAT" evidence="1">
    <location>
        <begin position="111"/>
        <end position="290"/>
    </location>
</feature>
<comment type="caution">
    <text evidence="3">The sequence shown here is derived from an EMBL/GenBank/DDBJ whole genome shotgun (WGS) entry which is preliminary data.</text>
</comment>
<dbReference type="AlphaFoldDB" id="A0A2G6E9L4"/>
<evidence type="ECO:0000259" key="2">
    <source>
        <dbReference type="Pfam" id="PF19961"/>
    </source>
</evidence>
<dbReference type="Proteomes" id="UP000229740">
    <property type="component" value="Unassembled WGS sequence"/>
</dbReference>
<protein>
    <submittedName>
        <fullName evidence="3">Uncharacterized protein</fullName>
    </submittedName>
</protein>
<accession>A0A2G6E9L4</accession>
<dbReference type="EMBL" id="PDPS01000021">
    <property type="protein sequence ID" value="PID58769.1"/>
    <property type="molecule type" value="Genomic_DNA"/>
</dbReference>
<gene>
    <name evidence="3" type="ORF">CSB45_01865</name>
</gene>
<organism evidence="3 4">
    <name type="scientific">candidate division KSB3 bacterium</name>
    <dbReference type="NCBI Taxonomy" id="2044937"/>
    <lineage>
        <taxon>Bacteria</taxon>
        <taxon>candidate division KSB3</taxon>
    </lineage>
</organism>
<evidence type="ECO:0000313" key="4">
    <source>
        <dbReference type="Proteomes" id="UP000229740"/>
    </source>
</evidence>
<proteinExistence type="predicted"/>
<dbReference type="Pfam" id="PF12770">
    <property type="entry name" value="CHAT"/>
    <property type="match status" value="1"/>
</dbReference>
<evidence type="ECO:0000259" key="1">
    <source>
        <dbReference type="Pfam" id="PF12770"/>
    </source>
</evidence>
<sequence>MKNKQLSYLLRKRIVDFLVSLPGINDTEKQQALLQRAGLDRNLVSQLRFNAASGQFFQLLVSTAWQYGRLEDGREALVAVLQAAKDSVGLDKQVDCERLIRELSAPVQQPQQDQPQQNRHDPKKILFLSANPTDQSRLQTDKEYRMIKAEMERGQTRDVFTFLPPQFAVTITELLRAMNDKPQIVHFSGHGETEGIVIAADSNATQRVPARALKRLFAPLKGITELVLLNSCYSAEQAKMISACGMCVIGMNVAVDDEAAISFAKGLYNGLGAGKTPEAAYNDAMIVLETEHPHAADVVEVWKNGEQLEL</sequence>
<feature type="domain" description="Effector-associated" evidence="2">
    <location>
        <begin position="11"/>
        <end position="103"/>
    </location>
</feature>